<proteinExistence type="predicted"/>
<name>A0A127PKL1_9BURK</name>
<dbReference type="Proteomes" id="UP000072421">
    <property type="component" value="Chromosome"/>
</dbReference>
<feature type="domain" description="Type 4 fimbrial biogenesis protein PilX N-terminal" evidence="2">
    <location>
        <begin position="18"/>
        <end position="66"/>
    </location>
</feature>
<gene>
    <name evidence="3" type="ORF">CFter6_5384</name>
</gene>
<accession>A0A127PKL1</accession>
<evidence type="ECO:0000259" key="2">
    <source>
        <dbReference type="Pfam" id="PF14341"/>
    </source>
</evidence>
<dbReference type="EMBL" id="CP013232">
    <property type="protein sequence ID" value="AMO97951.1"/>
    <property type="molecule type" value="Genomic_DNA"/>
</dbReference>
<dbReference type="Pfam" id="PF14341">
    <property type="entry name" value="PilX_N"/>
    <property type="match status" value="1"/>
</dbReference>
<evidence type="ECO:0000313" key="3">
    <source>
        <dbReference type="EMBL" id="AMO97951.1"/>
    </source>
</evidence>
<dbReference type="Pfam" id="PF13681">
    <property type="entry name" value="PilX"/>
    <property type="match status" value="1"/>
</dbReference>
<protein>
    <submittedName>
        <fullName evidence="3">PilX N-terminal family protein</fullName>
    </submittedName>
</protein>
<dbReference type="InterPro" id="IPR025205">
    <property type="entry name" value="PilX/PilW_C"/>
</dbReference>
<feature type="domain" description="PilX/PilW C-terminal" evidence="1">
    <location>
        <begin position="95"/>
        <end position="175"/>
    </location>
</feature>
<dbReference type="PATRIC" id="fig|158899.10.peg.5304"/>
<evidence type="ECO:0000259" key="1">
    <source>
        <dbReference type="Pfam" id="PF13681"/>
    </source>
</evidence>
<organism evidence="3">
    <name type="scientific">Collimonas fungivorans</name>
    <dbReference type="NCBI Taxonomy" id="158899"/>
    <lineage>
        <taxon>Bacteria</taxon>
        <taxon>Pseudomonadati</taxon>
        <taxon>Pseudomonadota</taxon>
        <taxon>Betaproteobacteria</taxon>
        <taxon>Burkholderiales</taxon>
        <taxon>Oxalobacteraceae</taxon>
        <taxon>Collimonas</taxon>
    </lineage>
</organism>
<dbReference type="AlphaFoldDB" id="A0A127PKL1"/>
<dbReference type="InterPro" id="IPR025746">
    <property type="entry name" value="PilX_N_dom"/>
</dbReference>
<sequence>MYRHRFFSMKKSLRRQSGLVLPMLLISLLVMMLLAFSVLRAALLEEKMAANAGNQQMAFQAAEHALRFCENQLQLSPIAIPQLKQGPVPVDGGNSKPYWEIADSWRNSEVSVAVPRQAGEGAQPAAPSRCLVERLQFDADLQYQPQLPPPRPAFRITARGIGASSAAVVLLQSYLLLRQP</sequence>
<reference evidence="3 4" key="1">
    <citation type="submission" date="2015-11" db="EMBL/GenBank/DDBJ databases">
        <title>Exploring the genomic traits of fungus-feeding bacterial genus Collimonas.</title>
        <authorList>
            <person name="Song C."/>
            <person name="Schmidt R."/>
            <person name="de Jager V."/>
            <person name="Krzyzanowska D."/>
            <person name="Jongedijk E."/>
            <person name="Cankar K."/>
            <person name="Beekwilder J."/>
            <person name="van Veen A."/>
            <person name="de Boer W."/>
            <person name="van Veen J.A."/>
            <person name="Garbeva P."/>
        </authorList>
    </citation>
    <scope>NUCLEOTIDE SEQUENCE [LARGE SCALE GENOMIC DNA]</scope>
    <source>
        <strain evidence="3 4">Ter6</strain>
    </source>
</reference>
<evidence type="ECO:0000313" key="4">
    <source>
        <dbReference type="Proteomes" id="UP000072421"/>
    </source>
</evidence>